<dbReference type="Pfam" id="PF04479">
    <property type="entry name" value="RTA1"/>
    <property type="match status" value="1"/>
</dbReference>
<feature type="transmembrane region" description="Helical" evidence="6">
    <location>
        <begin position="232"/>
        <end position="249"/>
    </location>
</feature>
<keyword evidence="8" id="KW-1185">Reference proteome</keyword>
<evidence type="ECO:0000256" key="5">
    <source>
        <dbReference type="SAM" id="MobiDB-lite"/>
    </source>
</evidence>
<dbReference type="GO" id="GO:0005886">
    <property type="term" value="C:plasma membrane"/>
    <property type="evidence" value="ECO:0007669"/>
    <property type="project" value="TreeGrafter"/>
</dbReference>
<feature type="transmembrane region" description="Helical" evidence="6">
    <location>
        <begin position="269"/>
        <end position="289"/>
    </location>
</feature>
<feature type="transmembrane region" description="Helical" evidence="6">
    <location>
        <begin position="144"/>
        <end position="166"/>
    </location>
</feature>
<dbReference type="Proteomes" id="UP001174934">
    <property type="component" value="Unassembled WGS sequence"/>
</dbReference>
<evidence type="ECO:0000313" key="7">
    <source>
        <dbReference type="EMBL" id="KAK0635776.1"/>
    </source>
</evidence>
<comment type="subcellular location">
    <subcellularLocation>
        <location evidence="1">Membrane</location>
        <topology evidence="1">Multi-pass membrane protein</topology>
    </subcellularLocation>
</comment>
<feature type="transmembrane region" description="Helical" evidence="6">
    <location>
        <begin position="186"/>
        <end position="211"/>
    </location>
</feature>
<keyword evidence="2 6" id="KW-0812">Transmembrane</keyword>
<feature type="transmembrane region" description="Helical" evidence="6">
    <location>
        <begin position="39"/>
        <end position="60"/>
    </location>
</feature>
<keyword evidence="4 6" id="KW-0472">Membrane</keyword>
<dbReference type="AlphaFoldDB" id="A0AA39XKP6"/>
<name>A0AA39XKP6_9PEZI</name>
<feature type="transmembrane region" description="Helical" evidence="6">
    <location>
        <begin position="110"/>
        <end position="132"/>
    </location>
</feature>
<gene>
    <name evidence="7" type="ORF">B0T17DRAFT_587158</name>
</gene>
<accession>A0AA39XKP6</accession>
<evidence type="ECO:0000256" key="2">
    <source>
        <dbReference type="ARBA" id="ARBA00022692"/>
    </source>
</evidence>
<organism evidence="7 8">
    <name type="scientific">Bombardia bombarda</name>
    <dbReference type="NCBI Taxonomy" id="252184"/>
    <lineage>
        <taxon>Eukaryota</taxon>
        <taxon>Fungi</taxon>
        <taxon>Dikarya</taxon>
        <taxon>Ascomycota</taxon>
        <taxon>Pezizomycotina</taxon>
        <taxon>Sordariomycetes</taxon>
        <taxon>Sordariomycetidae</taxon>
        <taxon>Sordariales</taxon>
        <taxon>Lasiosphaeriaceae</taxon>
        <taxon>Bombardia</taxon>
    </lineage>
</organism>
<feature type="region of interest" description="Disordered" evidence="5">
    <location>
        <begin position="304"/>
        <end position="333"/>
    </location>
</feature>
<dbReference type="PANTHER" id="PTHR31465">
    <property type="entry name" value="PROTEIN RTA1-RELATED"/>
    <property type="match status" value="1"/>
</dbReference>
<reference evidence="7" key="1">
    <citation type="submission" date="2023-06" db="EMBL/GenBank/DDBJ databases">
        <title>Genome-scale phylogeny and comparative genomics of the fungal order Sordariales.</title>
        <authorList>
            <consortium name="Lawrence Berkeley National Laboratory"/>
            <person name="Hensen N."/>
            <person name="Bonometti L."/>
            <person name="Westerberg I."/>
            <person name="Brannstrom I.O."/>
            <person name="Guillou S."/>
            <person name="Cros-Aarteil S."/>
            <person name="Calhoun S."/>
            <person name="Haridas S."/>
            <person name="Kuo A."/>
            <person name="Mondo S."/>
            <person name="Pangilinan J."/>
            <person name="Riley R."/>
            <person name="LaButti K."/>
            <person name="Andreopoulos B."/>
            <person name="Lipzen A."/>
            <person name="Chen C."/>
            <person name="Yanf M."/>
            <person name="Daum C."/>
            <person name="Ng V."/>
            <person name="Clum A."/>
            <person name="Steindorff A."/>
            <person name="Ohm R."/>
            <person name="Martin F."/>
            <person name="Silar P."/>
            <person name="Natvig D."/>
            <person name="Lalanne C."/>
            <person name="Gautier V."/>
            <person name="Ament-velasquez S.L."/>
            <person name="Kruys A."/>
            <person name="Hutchinson M.I."/>
            <person name="Powell A.J."/>
            <person name="Barry K."/>
            <person name="Miller A.N."/>
            <person name="Grigoriev I.V."/>
            <person name="Debuchy R."/>
            <person name="Gladieux P."/>
            <person name="Thoren M.H."/>
            <person name="Johannesson H."/>
        </authorList>
    </citation>
    <scope>NUCLEOTIDE SEQUENCE</scope>
    <source>
        <strain evidence="7">SMH3391-2</strain>
    </source>
</reference>
<dbReference type="EMBL" id="JAULSR010000001">
    <property type="protein sequence ID" value="KAK0635776.1"/>
    <property type="molecule type" value="Genomic_DNA"/>
</dbReference>
<protein>
    <submittedName>
        <fullName evidence="7">RTA1 like protein-domain-containing protein</fullName>
    </submittedName>
</protein>
<dbReference type="InterPro" id="IPR007568">
    <property type="entry name" value="RTA1"/>
</dbReference>
<keyword evidence="3 6" id="KW-1133">Transmembrane helix</keyword>
<comment type="caution">
    <text evidence="7">The sequence shown here is derived from an EMBL/GenBank/DDBJ whole genome shotgun (WGS) entry which is preliminary data.</text>
</comment>
<evidence type="ECO:0000256" key="6">
    <source>
        <dbReference type="SAM" id="Phobius"/>
    </source>
</evidence>
<feature type="transmembrane region" description="Helical" evidence="6">
    <location>
        <begin position="72"/>
        <end position="90"/>
    </location>
</feature>
<evidence type="ECO:0000256" key="1">
    <source>
        <dbReference type="ARBA" id="ARBA00004141"/>
    </source>
</evidence>
<evidence type="ECO:0000256" key="4">
    <source>
        <dbReference type="ARBA" id="ARBA00023136"/>
    </source>
</evidence>
<dbReference type="PANTHER" id="PTHR31465:SF11">
    <property type="entry name" value="DOMAIN PROTEIN, PUTATIVE (AFU_ORTHOLOGUE AFUA_3G10770)-RELATED"/>
    <property type="match status" value="1"/>
</dbReference>
<evidence type="ECO:0000313" key="8">
    <source>
        <dbReference type="Proteomes" id="UP001174934"/>
    </source>
</evidence>
<proteinExistence type="predicted"/>
<sequence>MSSGDPPAPEGIDDETWHLLLHIKEGCFPYLDDRLDNSYGYWPSLPAGIIFSALFGIVIVGHLFQFVRFRKWTSILIAIGAITEALGWAARTWSAKCPYNGDAFLMQITTLIIAPTFFAAAMYVLLGTLITLLGRDTSMMSPKLYTIIFCTCDVISLVVQAVGGALAADAADKIDGDTKQGTNIMVAGIVFQLFTMTVFAVLVMDFLRRVYKRERHDKRGNQGASALSRPMKLVLAALFVAFVVIYIRSVYRTIELVQGWDGYLITHEAYFVALDGSLMVVASGVFLVLDPATLLRNLKPGSDNEYPMLSGEDSEGGSPESARLKRGSTPSNY</sequence>
<dbReference type="GO" id="GO:0000324">
    <property type="term" value="C:fungal-type vacuole"/>
    <property type="evidence" value="ECO:0007669"/>
    <property type="project" value="TreeGrafter"/>
</dbReference>
<evidence type="ECO:0000256" key="3">
    <source>
        <dbReference type="ARBA" id="ARBA00022989"/>
    </source>
</evidence>